<dbReference type="Pfam" id="PF13181">
    <property type="entry name" value="TPR_8"/>
    <property type="match status" value="1"/>
</dbReference>
<protein>
    <submittedName>
        <fullName evidence="3">Predicted O-linked N-acetylglucosamine transferase, SPINDLY family</fullName>
    </submittedName>
</protein>
<reference evidence="3 4" key="1">
    <citation type="submission" date="2018-06" db="EMBL/GenBank/DDBJ databases">
        <authorList>
            <consortium name="Pathogen Informatics"/>
            <person name="Doyle S."/>
        </authorList>
    </citation>
    <scope>NUCLEOTIDE SEQUENCE [LARGE SCALE GENOMIC DNA]</scope>
    <source>
        <strain evidence="3 4">NCTC11179</strain>
    </source>
</reference>
<dbReference type="AlphaFoldDB" id="A0A378U3S7"/>
<dbReference type="Gene3D" id="1.25.40.10">
    <property type="entry name" value="Tetratricopeptide repeat domain"/>
    <property type="match status" value="2"/>
</dbReference>
<keyword evidence="2" id="KW-0732">Signal</keyword>
<evidence type="ECO:0000313" key="4">
    <source>
        <dbReference type="Proteomes" id="UP000255024"/>
    </source>
</evidence>
<feature type="repeat" description="TPR" evidence="1">
    <location>
        <begin position="514"/>
        <end position="547"/>
    </location>
</feature>
<dbReference type="Pfam" id="PF13432">
    <property type="entry name" value="TPR_16"/>
    <property type="match status" value="1"/>
</dbReference>
<dbReference type="RefSeq" id="WP_115092538.1">
    <property type="nucleotide sequence ID" value="NZ_CP068107.1"/>
</dbReference>
<dbReference type="SUPFAM" id="SSF48452">
    <property type="entry name" value="TPR-like"/>
    <property type="match status" value="2"/>
</dbReference>
<evidence type="ECO:0000256" key="1">
    <source>
        <dbReference type="PROSITE-ProRule" id="PRU00339"/>
    </source>
</evidence>
<gene>
    <name evidence="3" type="ORF">NCTC11179_03460</name>
</gene>
<feature type="chain" id="PRO_5016706156" evidence="2">
    <location>
        <begin position="22"/>
        <end position="560"/>
    </location>
</feature>
<organism evidence="3 4">
    <name type="scientific">Myroides odoratus</name>
    <name type="common">Flavobacterium odoratum</name>
    <dbReference type="NCBI Taxonomy" id="256"/>
    <lineage>
        <taxon>Bacteria</taxon>
        <taxon>Pseudomonadati</taxon>
        <taxon>Bacteroidota</taxon>
        <taxon>Flavobacteriia</taxon>
        <taxon>Flavobacteriales</taxon>
        <taxon>Flavobacteriaceae</taxon>
        <taxon>Myroides</taxon>
    </lineage>
</organism>
<dbReference type="PANTHER" id="PTHR12558">
    <property type="entry name" value="CELL DIVISION CYCLE 16,23,27"/>
    <property type="match status" value="1"/>
</dbReference>
<dbReference type="InterPro" id="IPR011990">
    <property type="entry name" value="TPR-like_helical_dom_sf"/>
</dbReference>
<evidence type="ECO:0000256" key="2">
    <source>
        <dbReference type="SAM" id="SignalP"/>
    </source>
</evidence>
<keyword evidence="4" id="KW-1185">Reference proteome</keyword>
<keyword evidence="3" id="KW-0808">Transferase</keyword>
<keyword evidence="1" id="KW-0802">TPR repeat</keyword>
<dbReference type="SUPFAM" id="SSF81901">
    <property type="entry name" value="HCP-like"/>
    <property type="match status" value="1"/>
</dbReference>
<name>A0A378U3S7_MYROD</name>
<dbReference type="EMBL" id="UGQL01000002">
    <property type="protein sequence ID" value="STZ69935.1"/>
    <property type="molecule type" value="Genomic_DNA"/>
</dbReference>
<dbReference type="SMART" id="SM00028">
    <property type="entry name" value="TPR"/>
    <property type="match status" value="4"/>
</dbReference>
<dbReference type="PROSITE" id="PS50005">
    <property type="entry name" value="TPR"/>
    <property type="match status" value="1"/>
</dbReference>
<sequence length="560" mass="63316">MNKKYSISLLALALSSSFAFAQSINEAKTAINAEQFDKAKEILKDLIGKKPADGVNYFYLGDVFLKEDQSDSARYYFDQGLLAKTKGSLNYIGLGQIELDNNRSAEAVANFKKAEKDIKKKDYNEQLLVAAAYLNSKMPNAKEAQTIAADVVAKDYSNPMGHLLLGRAFLEQKNLNDAFASFRNAYDLDNTLVEAKLQMAMITKRARAYADAIKACEEILATTPGYAPAYREIAEISYMWSKANAPREKELIAQAGENYKKFIKATDNSIDSQMRYADFLVKTENYPELERVATQMKDIKGVNPRIHRYLGYAAYENKNYQVSVDALDKFLKVYLKESKSLNAIGRDYMYLGLSEIGLSNDGENKELYNKGLNHLKDAINVEIAIAGEFNRYGLDLFRAKKYQNVIDVLSISADVKESSGYIYDNYYVGYSYYLLGSTDRPDSEDLLKKADEYLAKTIEASPLTQEAYFYRARANRYIDHVDAYDRMFESYQGFLKVLGEKNELKDAANKEQVIEAHTSIATYYANKNKNAEAVEEFKKVLNLDPTNSFAKKTIEAINKG</sequence>
<proteinExistence type="predicted"/>
<feature type="signal peptide" evidence="2">
    <location>
        <begin position="1"/>
        <end position="21"/>
    </location>
</feature>
<accession>A0A378U3S7</accession>
<evidence type="ECO:0000313" key="3">
    <source>
        <dbReference type="EMBL" id="STZ69935.1"/>
    </source>
</evidence>
<dbReference type="InterPro" id="IPR019734">
    <property type="entry name" value="TPR_rpt"/>
</dbReference>
<dbReference type="PANTHER" id="PTHR12558:SF13">
    <property type="entry name" value="CELL DIVISION CYCLE PROTEIN 27 HOMOLOG"/>
    <property type="match status" value="1"/>
</dbReference>
<dbReference type="GO" id="GO:0016740">
    <property type="term" value="F:transferase activity"/>
    <property type="evidence" value="ECO:0007669"/>
    <property type="project" value="UniProtKB-KW"/>
</dbReference>
<dbReference type="Proteomes" id="UP000255024">
    <property type="component" value="Unassembled WGS sequence"/>
</dbReference>